<evidence type="ECO:0000313" key="2">
    <source>
        <dbReference type="EMBL" id="NRF17904.1"/>
    </source>
</evidence>
<dbReference type="Proteomes" id="UP001155820">
    <property type="component" value="Unassembled WGS sequence"/>
</dbReference>
<dbReference type="EMBL" id="JABRWM010000002">
    <property type="protein sequence ID" value="NRF17904.1"/>
    <property type="molecule type" value="Genomic_DNA"/>
</dbReference>
<proteinExistence type="predicted"/>
<evidence type="ECO:0000256" key="1">
    <source>
        <dbReference type="SAM" id="MobiDB-lite"/>
    </source>
</evidence>
<gene>
    <name evidence="2" type="ORF">FOB26_01885</name>
</gene>
<feature type="region of interest" description="Disordered" evidence="1">
    <location>
        <begin position="51"/>
        <end position="77"/>
    </location>
</feature>
<keyword evidence="3" id="KW-1185">Reference proteome</keyword>
<sequence length="77" mass="8621">MYVVRHIKTPGKTTDVDGDPLEKPSSACAMRALFLEVGHQWESLQQKLVEPSDEEHQKATTRFHVTRDPDGLTSASD</sequence>
<evidence type="ECO:0000313" key="3">
    <source>
        <dbReference type="Proteomes" id="UP001155820"/>
    </source>
</evidence>
<protein>
    <submittedName>
        <fullName evidence="2">Uncharacterized protein</fullName>
    </submittedName>
</protein>
<organism evidence="2 3">
    <name type="scientific">Agrobacterium pusense</name>
    <dbReference type="NCBI Taxonomy" id="648995"/>
    <lineage>
        <taxon>Bacteria</taxon>
        <taxon>Pseudomonadati</taxon>
        <taxon>Pseudomonadota</taxon>
        <taxon>Alphaproteobacteria</taxon>
        <taxon>Hyphomicrobiales</taxon>
        <taxon>Rhizobiaceae</taxon>
        <taxon>Rhizobium/Agrobacterium group</taxon>
        <taxon>Agrobacterium</taxon>
    </lineage>
</organism>
<name>A0AA44IX42_9HYPH</name>
<keyword evidence="2" id="KW-0614">Plasmid</keyword>
<geneLocation type="plasmid" evidence="2">
    <name>unnamed2</name>
</geneLocation>
<comment type="caution">
    <text evidence="2">The sequence shown here is derived from an EMBL/GenBank/DDBJ whole genome shotgun (WGS) entry which is preliminary data.</text>
</comment>
<dbReference type="AlphaFoldDB" id="A0AA44IX42"/>
<reference evidence="2" key="1">
    <citation type="submission" date="2019-07" db="EMBL/GenBank/DDBJ databases">
        <title>FDA dAtabase for Regulatory Grade micrObial Sequences (FDA-ARGOS): Supporting development and validation of Infectious Disease Dx tests.</title>
        <authorList>
            <person name="Bachman M."/>
            <person name="Young C."/>
            <person name="Tallon L."/>
            <person name="Sadzewicz L."/>
            <person name="Vavikolanu K."/>
            <person name="Mehta A."/>
            <person name="Aluvathingal J."/>
            <person name="Nadendla S."/>
            <person name="Nandy P."/>
            <person name="Geyer C."/>
            <person name="Yan Y."/>
            <person name="Sichtig H."/>
        </authorList>
    </citation>
    <scope>NUCLEOTIDE SEQUENCE</scope>
    <source>
        <strain evidence="2">FDAARGOS_618</strain>
        <plasmid evidence="2">unnamed2</plasmid>
    </source>
</reference>
<accession>A0AA44IX42</accession>
<dbReference type="RefSeq" id="WP_035226686.1">
    <property type="nucleotide sequence ID" value="NZ_DALYWF010000047.1"/>
</dbReference>